<dbReference type="GO" id="GO:0019905">
    <property type="term" value="F:syntaxin binding"/>
    <property type="evidence" value="ECO:0007669"/>
    <property type="project" value="TreeGrafter"/>
</dbReference>
<dbReference type="Gene3D" id="2.130.10.10">
    <property type="entry name" value="YVTN repeat-like/Quinoprotein amine dehydrogenase"/>
    <property type="match status" value="2"/>
</dbReference>
<evidence type="ECO:0000256" key="6">
    <source>
        <dbReference type="SAM" id="MobiDB-lite"/>
    </source>
</evidence>
<dbReference type="InterPro" id="IPR015943">
    <property type="entry name" value="WD40/YVTN_repeat-like_dom_sf"/>
</dbReference>
<dbReference type="InterPro" id="IPR001680">
    <property type="entry name" value="WD40_rpt"/>
</dbReference>
<dbReference type="SUPFAM" id="SSF75011">
    <property type="entry name" value="3-carboxy-cis,cis-mucoante lactonizing enzyme"/>
    <property type="match status" value="1"/>
</dbReference>
<comment type="similarity">
    <text evidence="2">Belongs to the WD repeat L(2)GL family.</text>
</comment>
<feature type="domain" description="V-SNARE coiled-coil homology" evidence="7">
    <location>
        <begin position="1184"/>
        <end position="1248"/>
    </location>
</feature>
<dbReference type="SUPFAM" id="SSF50978">
    <property type="entry name" value="WD40 repeat-like"/>
    <property type="match status" value="1"/>
</dbReference>
<keyword evidence="3" id="KW-0268">Exocytosis</keyword>
<dbReference type="Proteomes" id="UP000238479">
    <property type="component" value="Chromosome 1"/>
</dbReference>
<reference evidence="8 9" key="1">
    <citation type="journal article" date="2018" name="Nat. Genet.">
        <title>The Rosa genome provides new insights in the design of modern roses.</title>
        <authorList>
            <person name="Bendahmane M."/>
        </authorList>
    </citation>
    <scope>NUCLEOTIDE SEQUENCE [LARGE SCALE GENOMIC DNA]</scope>
    <source>
        <strain evidence="9">cv. Old Blush</strain>
    </source>
</reference>
<evidence type="ECO:0000313" key="9">
    <source>
        <dbReference type="Proteomes" id="UP000238479"/>
    </source>
</evidence>
<dbReference type="SUPFAM" id="SSF58038">
    <property type="entry name" value="SNARE fusion complex"/>
    <property type="match status" value="1"/>
</dbReference>
<feature type="compositionally biased region" description="Basic residues" evidence="6">
    <location>
        <begin position="1"/>
        <end position="17"/>
    </location>
</feature>
<dbReference type="PANTHER" id="PTHR10241">
    <property type="entry name" value="LETHAL 2 GIANT LARVAE PROTEIN"/>
    <property type="match status" value="1"/>
</dbReference>
<feature type="compositionally biased region" description="Basic and acidic residues" evidence="6">
    <location>
        <begin position="1150"/>
        <end position="1168"/>
    </location>
</feature>
<name>A0A2P6SLC0_ROSCH</name>
<dbReference type="Gramene" id="PRQ59459">
    <property type="protein sequence ID" value="PRQ59459"/>
    <property type="gene ID" value="RchiOBHm_Chr1g0370431"/>
</dbReference>
<keyword evidence="9" id="KW-1185">Reference proteome</keyword>
<dbReference type="GO" id="GO:0006893">
    <property type="term" value="P:Golgi to plasma membrane transport"/>
    <property type="evidence" value="ECO:0007669"/>
    <property type="project" value="TreeGrafter"/>
</dbReference>
<evidence type="ECO:0000256" key="2">
    <source>
        <dbReference type="ARBA" id="ARBA00008070"/>
    </source>
</evidence>
<comment type="subcellular location">
    <subcellularLocation>
        <location evidence="1">Cytoplasm</location>
    </subcellularLocation>
</comment>
<dbReference type="PANTHER" id="PTHR10241:SF38">
    <property type="entry name" value="TRANSDUCIN FAMILY PROTEIN _ WD-40 REPEAT FAMILY PROTEIN"/>
    <property type="match status" value="1"/>
</dbReference>
<evidence type="ECO:0000256" key="3">
    <source>
        <dbReference type="ARBA" id="ARBA00022483"/>
    </source>
</evidence>
<dbReference type="Pfam" id="PF00957">
    <property type="entry name" value="Synaptobrevin"/>
    <property type="match status" value="1"/>
</dbReference>
<dbReference type="PROSITE" id="PS50892">
    <property type="entry name" value="V_SNARE"/>
    <property type="match status" value="1"/>
</dbReference>
<dbReference type="InterPro" id="IPR036322">
    <property type="entry name" value="WD40_repeat_dom_sf"/>
</dbReference>
<feature type="compositionally biased region" description="Basic and acidic residues" evidence="6">
    <location>
        <begin position="723"/>
        <end position="748"/>
    </location>
</feature>
<evidence type="ECO:0000313" key="8">
    <source>
        <dbReference type="EMBL" id="PRQ59459.1"/>
    </source>
</evidence>
<dbReference type="STRING" id="74649.A0A2P6SLC0"/>
<organism evidence="8 9">
    <name type="scientific">Rosa chinensis</name>
    <name type="common">China rose</name>
    <dbReference type="NCBI Taxonomy" id="74649"/>
    <lineage>
        <taxon>Eukaryota</taxon>
        <taxon>Viridiplantae</taxon>
        <taxon>Streptophyta</taxon>
        <taxon>Embryophyta</taxon>
        <taxon>Tracheophyta</taxon>
        <taxon>Spermatophyta</taxon>
        <taxon>Magnoliopsida</taxon>
        <taxon>eudicotyledons</taxon>
        <taxon>Gunneridae</taxon>
        <taxon>Pentapetalae</taxon>
        <taxon>rosids</taxon>
        <taxon>fabids</taxon>
        <taxon>Rosales</taxon>
        <taxon>Rosaceae</taxon>
        <taxon>Rosoideae</taxon>
        <taxon>Rosoideae incertae sedis</taxon>
        <taxon>Rosa</taxon>
    </lineage>
</organism>
<evidence type="ECO:0000256" key="1">
    <source>
        <dbReference type="ARBA" id="ARBA00004496"/>
    </source>
</evidence>
<dbReference type="GO" id="GO:0005886">
    <property type="term" value="C:plasma membrane"/>
    <property type="evidence" value="ECO:0007669"/>
    <property type="project" value="TreeGrafter"/>
</dbReference>
<proteinExistence type="inferred from homology"/>
<dbReference type="AlphaFoldDB" id="A0A2P6SLC0"/>
<dbReference type="Gene3D" id="1.20.5.110">
    <property type="match status" value="1"/>
</dbReference>
<evidence type="ECO:0000256" key="5">
    <source>
        <dbReference type="PROSITE-ProRule" id="PRU00290"/>
    </source>
</evidence>
<dbReference type="SMART" id="SM00320">
    <property type="entry name" value="WD40"/>
    <property type="match status" value="5"/>
</dbReference>
<dbReference type="EMBL" id="PDCK01000039">
    <property type="protein sequence ID" value="PRQ59459.1"/>
    <property type="molecule type" value="Genomic_DNA"/>
</dbReference>
<dbReference type="InterPro" id="IPR042855">
    <property type="entry name" value="V_SNARE_CC"/>
</dbReference>
<evidence type="ECO:0000256" key="4">
    <source>
        <dbReference type="ARBA" id="ARBA00022490"/>
    </source>
</evidence>
<comment type="caution">
    <text evidence="8">The sequence shown here is derived from an EMBL/GenBank/DDBJ whole genome shotgun (WGS) entry which is preliminary data.</text>
</comment>
<feature type="region of interest" description="Disordered" evidence="6">
    <location>
        <begin position="1146"/>
        <end position="1177"/>
    </location>
</feature>
<feature type="region of interest" description="Disordered" evidence="6">
    <location>
        <begin position="681"/>
        <end position="818"/>
    </location>
</feature>
<feature type="compositionally biased region" description="Polar residues" evidence="6">
    <location>
        <begin position="681"/>
        <end position="704"/>
    </location>
</feature>
<protein>
    <submittedName>
        <fullName evidence="8">Putative transcription factor WD40-like family</fullName>
    </submittedName>
</protein>
<dbReference type="CDD" id="cd15873">
    <property type="entry name" value="R-SNARE_STXBP5_6"/>
    <property type="match status" value="1"/>
</dbReference>
<dbReference type="GO" id="GO:0005096">
    <property type="term" value="F:GTPase activator activity"/>
    <property type="evidence" value="ECO:0007669"/>
    <property type="project" value="TreeGrafter"/>
</dbReference>
<accession>A0A2P6SLC0</accession>
<dbReference type="OMA" id="GMEKSMS"/>
<keyword evidence="4" id="KW-0963">Cytoplasm</keyword>
<sequence length="1249" mass="137300">MLAKLFKRPSQKQHHPQARVSQADLDPRIVFHYGIPSTASILALDRTQSLLAIGTLDGRIKVIGGDNIEGLLISPEPLAFKYLEFLENQGFLASVSSENEIQVWDLEQKQIAGSLQWECNITAFSVIYGTNYMYIGSEYAMVSMVKLLIAYENGLIVLWDALEDQVVLVRGSKDLQVKEETVHNSFEGTRTELTDATSDSKQVEKEISSLCWVCDDGSSLAVGYVDGDIMFWDISTAESTQDHRSKKLANNVAKLELSSDDKRFPVIVLHWSANRLSHHPRGQLFVYGGEGIGSEEVLTVLSVDWSSGIESLKCIGRVDLTLVGSFADMILLPAAGAMENGETLLFTLTNQGQLHVYDKACWSALMSHQKKRTDGTAVQSPTFIPTTEPCMTVAKLALVDRDGKYSSALSKVVFFCDTINSSYIASWYYHQPSLRFSIIMRLTRLKNFTKHIEGEFKYSSSSLSLPLLILCLLVIKEVSVDKSNAKHTLKKGGAKWPLTGGVPSQLSDAENFHVERLYVAGYQDGSVRLWDATYPTPSLIYAIGPEVKGIRSTGANGTVSALEFCSLTLKLAIGDVCGLVRLYKLIGSSDETELHFVTKTEKEVYTSQQGNGPRCTAVFSILDSPISILQYANFGARLTVGYECGRVAMLDISTSSVLFLTDSVSNSSSPVICLSVKSFSDTNSISQSPKGSESKNSTDPQNGMNPKDSESKTLSDSGNELAIPKDSESKNVADPEHGMRVKDAEFKTLSDSGNGLAIPENSESKNVADPEPGMSVKDPESQTLSDSGNELAIPKDSESKNVTDPEHEDPESKTLSDSENGLAFIMTRNAHVVILDSATGNMIRSWPMHPKMDSTAISMYIIEDGDVLFDLSSAKKDSLDLPQKGVAKHDDVPPNADSGGTQLVVDQDTSTKTAYFLQRSVNMCVLLCCDYTLHLCSLKSLLEGDSNCILKVNLVKPCCWTTIFKKDGKDSGLVILNQTGVFEIRSFPNLEVVRDISLMTILRWNFVINMDKTFCSSDRGQMILVHGCELAFVSLLAYEDDFRISESFPCLHDKVLAAATDVIADLSQRQKQSAAHRILGGIIKGLKTGKTDQNMDPTGNHEKYCANLESLFSNPPFLKPSTDVKDGQEPVVLNLDDIVIDGPITVLPKDPNKKNEKKDKGSEKKKLFEGATSDTKPKMRTAAEIKAKYRETGDVSAAAARARDMLAERGEKLEKLRENTEELSSGAQDFASMAKELAKRMENRKWWHI</sequence>
<dbReference type="GO" id="GO:0006887">
    <property type="term" value="P:exocytosis"/>
    <property type="evidence" value="ECO:0007669"/>
    <property type="project" value="UniProtKB-KW"/>
</dbReference>
<feature type="compositionally biased region" description="Basic and acidic residues" evidence="6">
    <location>
        <begin position="793"/>
        <end position="816"/>
    </location>
</feature>
<feature type="region of interest" description="Disordered" evidence="6">
    <location>
        <begin position="1"/>
        <end position="20"/>
    </location>
</feature>
<dbReference type="GO" id="GO:0045159">
    <property type="term" value="F:myosin II binding"/>
    <property type="evidence" value="ECO:0007669"/>
    <property type="project" value="TreeGrafter"/>
</dbReference>
<keyword evidence="5" id="KW-0175">Coiled coil</keyword>
<gene>
    <name evidence="8" type="ORF">RchiOBHm_Chr1g0370431</name>
</gene>
<dbReference type="GO" id="GO:0005737">
    <property type="term" value="C:cytoplasm"/>
    <property type="evidence" value="ECO:0007669"/>
    <property type="project" value="UniProtKB-SubCell"/>
</dbReference>
<evidence type="ECO:0000259" key="7">
    <source>
        <dbReference type="PROSITE" id="PS50892"/>
    </source>
</evidence>